<evidence type="ECO:0000313" key="4">
    <source>
        <dbReference type="Proteomes" id="UP000236729"/>
    </source>
</evidence>
<dbReference type="Proteomes" id="UP000199690">
    <property type="component" value="Unassembled WGS sequence"/>
</dbReference>
<gene>
    <name evidence="1" type="ORF">SAMN02982929_07175</name>
    <name evidence="2" type="ORF">SAMN05216506_103194</name>
</gene>
<protein>
    <submittedName>
        <fullName evidence="1">Uncharacterized protein</fullName>
    </submittedName>
</protein>
<accession>A0A1H6EPP3</accession>
<name>A0A1H6EPP3_9PSEU</name>
<keyword evidence="3" id="KW-1185">Reference proteome</keyword>
<dbReference type="EMBL" id="FOME01000003">
    <property type="protein sequence ID" value="SFD24063.1"/>
    <property type="molecule type" value="Genomic_DNA"/>
</dbReference>
<organism evidence="1 4">
    <name type="scientific">Saccharopolyspora kobensis</name>
    <dbReference type="NCBI Taxonomy" id="146035"/>
    <lineage>
        <taxon>Bacteria</taxon>
        <taxon>Bacillati</taxon>
        <taxon>Actinomycetota</taxon>
        <taxon>Actinomycetes</taxon>
        <taxon>Pseudonocardiales</taxon>
        <taxon>Pseudonocardiaceae</taxon>
        <taxon>Saccharopolyspora</taxon>
    </lineage>
</organism>
<reference evidence="3 4" key="1">
    <citation type="submission" date="2016-10" db="EMBL/GenBank/DDBJ databases">
        <authorList>
            <person name="Varghese N."/>
            <person name="Submissions S."/>
        </authorList>
    </citation>
    <scope>NUCLEOTIDE SEQUENCE [LARGE SCALE GENOMIC DNA]</scope>
    <source>
        <strain evidence="4">ATCC 20501</strain>
        <strain evidence="2 3">CGMCC 4.3529</strain>
    </source>
</reference>
<evidence type="ECO:0000313" key="2">
    <source>
        <dbReference type="EMBL" id="SFD24063.1"/>
    </source>
</evidence>
<dbReference type="Proteomes" id="UP000236729">
    <property type="component" value="Unassembled WGS sequence"/>
</dbReference>
<dbReference type="EMBL" id="FNVB01000021">
    <property type="protein sequence ID" value="SEG98664.1"/>
    <property type="molecule type" value="Genomic_DNA"/>
</dbReference>
<evidence type="ECO:0000313" key="3">
    <source>
        <dbReference type="Proteomes" id="UP000199690"/>
    </source>
</evidence>
<evidence type="ECO:0000313" key="1">
    <source>
        <dbReference type="EMBL" id="SEG98664.1"/>
    </source>
</evidence>
<proteinExistence type="predicted"/>
<dbReference type="AlphaFoldDB" id="A0A1H6EPP3"/>
<reference evidence="1" key="2">
    <citation type="submission" date="2016-10" db="EMBL/GenBank/DDBJ databases">
        <authorList>
            <person name="de Groot N.N."/>
        </authorList>
    </citation>
    <scope>NUCLEOTIDE SEQUENCE [LARGE SCALE GENOMIC DNA]</scope>
    <source>
        <strain evidence="1">ATCC 20501</strain>
    </source>
</reference>
<accession>A0A1I1QXS5</accession>
<sequence length="72" mass="8055">MDDYHYRVGVVRINNTPSVRGWLGFPRVDDPAAGPFRGIGEAIDWVRDHGGGRVRYGEGKFFPAPAREARRG</sequence>